<evidence type="ECO:0000256" key="6">
    <source>
        <dbReference type="ARBA" id="ARBA00022801"/>
    </source>
</evidence>
<comment type="catalytic activity">
    <reaction evidence="9">
        <text>Release of signal peptides from bacterial membrane prolipoproteins. Hydrolyzes -Xaa-Yaa-Zaa-|-(S,diacylglyceryl)Cys-, in which Xaa is hydrophobic (preferably Leu), and Yaa (Ala or Ser) and Zaa (Gly or Ala) have small, neutral side chains.</text>
        <dbReference type="EC" id="3.4.23.36"/>
    </reaction>
</comment>
<dbReference type="GO" id="GO:0004190">
    <property type="term" value="F:aspartic-type endopeptidase activity"/>
    <property type="evidence" value="ECO:0007669"/>
    <property type="project" value="UniProtKB-UniRule"/>
</dbReference>
<dbReference type="PANTHER" id="PTHR33695:SF1">
    <property type="entry name" value="LIPOPROTEIN SIGNAL PEPTIDASE"/>
    <property type="match status" value="1"/>
</dbReference>
<dbReference type="GeneID" id="93806513"/>
<feature type="transmembrane region" description="Helical" evidence="9">
    <location>
        <begin position="100"/>
        <end position="119"/>
    </location>
</feature>
<comment type="similarity">
    <text evidence="1 9 10">Belongs to the peptidase A8 family.</text>
</comment>
<dbReference type="UniPathway" id="UPA00665"/>
<keyword evidence="8 9" id="KW-0472">Membrane</keyword>
<keyword evidence="2 9" id="KW-1003">Cell membrane</keyword>
<evidence type="ECO:0000256" key="1">
    <source>
        <dbReference type="ARBA" id="ARBA00006139"/>
    </source>
</evidence>
<dbReference type="AlphaFoldDB" id="A0A8I0ZZR3"/>
<gene>
    <name evidence="9 11" type="primary">lspA</name>
    <name evidence="11" type="ORF">I3517_17400</name>
</gene>
<keyword evidence="7 9" id="KW-1133">Transmembrane helix</keyword>
<accession>A0A8I0ZZR3</accession>
<evidence type="ECO:0000256" key="2">
    <source>
        <dbReference type="ARBA" id="ARBA00022475"/>
    </source>
</evidence>
<comment type="pathway">
    <text evidence="9">Protein modification; lipoprotein biosynthesis (signal peptide cleavage).</text>
</comment>
<evidence type="ECO:0000256" key="5">
    <source>
        <dbReference type="ARBA" id="ARBA00022750"/>
    </source>
</evidence>
<evidence type="ECO:0000256" key="3">
    <source>
        <dbReference type="ARBA" id="ARBA00022670"/>
    </source>
</evidence>
<evidence type="ECO:0000256" key="7">
    <source>
        <dbReference type="ARBA" id="ARBA00022989"/>
    </source>
</evidence>
<evidence type="ECO:0000256" key="9">
    <source>
        <dbReference type="HAMAP-Rule" id="MF_00161"/>
    </source>
</evidence>
<feature type="active site" evidence="9">
    <location>
        <position position="143"/>
    </location>
</feature>
<organism evidence="11 12">
    <name type="scientific">Rhodococcus erythropolis</name>
    <name type="common">Arthrobacter picolinophilus</name>
    <dbReference type="NCBI Taxonomy" id="1833"/>
    <lineage>
        <taxon>Bacteria</taxon>
        <taxon>Bacillati</taxon>
        <taxon>Actinomycetota</taxon>
        <taxon>Actinomycetes</taxon>
        <taxon>Mycobacteriales</taxon>
        <taxon>Nocardiaceae</taxon>
        <taxon>Rhodococcus</taxon>
        <taxon>Rhodococcus erythropolis group</taxon>
    </lineage>
</organism>
<comment type="caution">
    <text evidence="11">The sequence shown here is derived from an EMBL/GenBank/DDBJ whole genome shotgun (WGS) entry which is preliminary data.</text>
</comment>
<dbReference type="OMA" id="GANEMDL"/>
<feature type="transmembrane region" description="Helical" evidence="9">
    <location>
        <begin position="19"/>
        <end position="39"/>
    </location>
</feature>
<protein>
    <recommendedName>
        <fullName evidence="9">Lipoprotein signal peptidase</fullName>
        <ecNumber evidence="9">3.4.23.36</ecNumber>
    </recommendedName>
    <alternativeName>
        <fullName evidence="9">Prolipoprotein signal peptidase</fullName>
    </alternativeName>
    <alternativeName>
        <fullName evidence="9">Signal peptidase II</fullName>
        <shortName evidence="9">SPase II</shortName>
    </alternativeName>
</protein>
<dbReference type="NCBIfam" id="TIGR00077">
    <property type="entry name" value="lspA"/>
    <property type="match status" value="1"/>
</dbReference>
<evidence type="ECO:0000313" key="12">
    <source>
        <dbReference type="Proteomes" id="UP000627573"/>
    </source>
</evidence>
<dbReference type="EMBL" id="JAECSB010000061">
    <property type="protein sequence ID" value="MBH5144387.1"/>
    <property type="molecule type" value="Genomic_DNA"/>
</dbReference>
<dbReference type="Pfam" id="PF01252">
    <property type="entry name" value="Peptidase_A8"/>
    <property type="match status" value="1"/>
</dbReference>
<evidence type="ECO:0000256" key="10">
    <source>
        <dbReference type="RuleBase" id="RU004181"/>
    </source>
</evidence>
<sequence>MSTNEVTTNDKSPHRKKRILFATTVLVSVVVALTIEPVARKHLSGANEMDLGVVSLRLAYNSGVAFSLGNQLPSAVIIAFTGLATMGIAVYAWRSVPQSRGVAVIGFALIVAGAASNVVDRALDGKVTDYFHTGWWPTFNLADTYLTCGFILVAVSLLFESARGSEREIQRPQSV</sequence>
<keyword evidence="3 9" id="KW-0645">Protease</keyword>
<evidence type="ECO:0000313" key="11">
    <source>
        <dbReference type="EMBL" id="MBH5144387.1"/>
    </source>
</evidence>
<evidence type="ECO:0000256" key="4">
    <source>
        <dbReference type="ARBA" id="ARBA00022692"/>
    </source>
</evidence>
<dbReference type="HAMAP" id="MF_00161">
    <property type="entry name" value="LspA"/>
    <property type="match status" value="1"/>
</dbReference>
<dbReference type="PANTHER" id="PTHR33695">
    <property type="entry name" value="LIPOPROTEIN SIGNAL PEPTIDASE"/>
    <property type="match status" value="1"/>
</dbReference>
<evidence type="ECO:0000256" key="8">
    <source>
        <dbReference type="ARBA" id="ARBA00023136"/>
    </source>
</evidence>
<feature type="active site" evidence="9">
    <location>
        <position position="129"/>
    </location>
</feature>
<reference evidence="11 12" key="1">
    <citation type="submission" date="2020-12" db="EMBL/GenBank/DDBJ databases">
        <title>Draft genome sequence of furan degrading bacterial strain FUR100.</title>
        <authorList>
            <person name="Woiski C."/>
        </authorList>
    </citation>
    <scope>NUCLEOTIDE SEQUENCE [LARGE SCALE GENOMIC DNA]</scope>
    <source>
        <strain evidence="11 12">FUR100</strain>
    </source>
</reference>
<keyword evidence="4 9" id="KW-0812">Transmembrane</keyword>
<keyword evidence="5 9" id="KW-0064">Aspartyl protease</keyword>
<keyword evidence="6 9" id="KW-0378">Hydrolase</keyword>
<feature type="transmembrane region" description="Helical" evidence="9">
    <location>
        <begin position="72"/>
        <end position="93"/>
    </location>
</feature>
<dbReference type="EC" id="3.4.23.36" evidence="9"/>
<feature type="transmembrane region" description="Helical" evidence="9">
    <location>
        <begin position="139"/>
        <end position="159"/>
    </location>
</feature>
<proteinExistence type="inferred from homology"/>
<dbReference type="RefSeq" id="WP_011331644.1">
    <property type="nucleotide sequence ID" value="NZ_JADOEI010000012.1"/>
</dbReference>
<dbReference type="PRINTS" id="PR00781">
    <property type="entry name" value="LIPOSIGPTASE"/>
</dbReference>
<dbReference type="GO" id="GO:0005886">
    <property type="term" value="C:plasma membrane"/>
    <property type="evidence" value="ECO:0007669"/>
    <property type="project" value="UniProtKB-SubCell"/>
</dbReference>
<dbReference type="GO" id="GO:0006508">
    <property type="term" value="P:proteolysis"/>
    <property type="evidence" value="ECO:0007669"/>
    <property type="project" value="UniProtKB-KW"/>
</dbReference>
<comment type="function">
    <text evidence="9">This protein specifically catalyzes the removal of signal peptides from prolipoproteins.</text>
</comment>
<dbReference type="InterPro" id="IPR001872">
    <property type="entry name" value="Peptidase_A8"/>
</dbReference>
<dbReference type="Proteomes" id="UP000627573">
    <property type="component" value="Unassembled WGS sequence"/>
</dbReference>
<keyword evidence="12" id="KW-1185">Reference proteome</keyword>
<comment type="subcellular location">
    <subcellularLocation>
        <location evidence="9">Cell membrane</location>
        <topology evidence="9">Multi-pass membrane protein</topology>
    </subcellularLocation>
</comment>
<name>A0A8I0ZZR3_RHOER</name>